<evidence type="ECO:0000313" key="1">
    <source>
        <dbReference type="EMBL" id="KAG5549799.1"/>
    </source>
</evidence>
<comment type="caution">
    <text evidence="1">The sequence shown here is derived from an EMBL/GenBank/DDBJ whole genome shotgun (WGS) entry which is preliminary data.</text>
</comment>
<dbReference type="EMBL" id="JACTNZ010000005">
    <property type="protein sequence ID" value="KAG5549799.1"/>
    <property type="molecule type" value="Genomic_DNA"/>
</dbReference>
<dbReference type="Proteomes" id="UP000823749">
    <property type="component" value="Chromosome 5"/>
</dbReference>
<proteinExistence type="predicted"/>
<name>A0AAV6KBV2_9ERIC</name>
<sequence>MRKPLEVFAIKPIIAAEIKMPQVGKVAELMRNWAIKSIPTKCTPSHLQQSLELPQEETVAAVHPFPFATVFRTPPRRETTIIVDKIWFEVEESLSLPLYAPDCFSMICNS</sequence>
<gene>
    <name evidence="1" type="ORF">RHGRI_014940</name>
</gene>
<evidence type="ECO:0000313" key="2">
    <source>
        <dbReference type="Proteomes" id="UP000823749"/>
    </source>
</evidence>
<accession>A0AAV6KBV2</accession>
<keyword evidence="2" id="KW-1185">Reference proteome</keyword>
<protein>
    <submittedName>
        <fullName evidence="1">Uncharacterized protein</fullName>
    </submittedName>
</protein>
<dbReference type="AlphaFoldDB" id="A0AAV6KBV2"/>
<reference evidence="1" key="1">
    <citation type="submission" date="2020-08" db="EMBL/GenBank/DDBJ databases">
        <title>Plant Genome Project.</title>
        <authorList>
            <person name="Zhang R.-G."/>
        </authorList>
    </citation>
    <scope>NUCLEOTIDE SEQUENCE</scope>
    <source>
        <strain evidence="1">WSP0</strain>
        <tissue evidence="1">Leaf</tissue>
    </source>
</reference>
<organism evidence="1 2">
    <name type="scientific">Rhododendron griersonianum</name>
    <dbReference type="NCBI Taxonomy" id="479676"/>
    <lineage>
        <taxon>Eukaryota</taxon>
        <taxon>Viridiplantae</taxon>
        <taxon>Streptophyta</taxon>
        <taxon>Embryophyta</taxon>
        <taxon>Tracheophyta</taxon>
        <taxon>Spermatophyta</taxon>
        <taxon>Magnoliopsida</taxon>
        <taxon>eudicotyledons</taxon>
        <taxon>Gunneridae</taxon>
        <taxon>Pentapetalae</taxon>
        <taxon>asterids</taxon>
        <taxon>Ericales</taxon>
        <taxon>Ericaceae</taxon>
        <taxon>Ericoideae</taxon>
        <taxon>Rhodoreae</taxon>
        <taxon>Rhododendron</taxon>
    </lineage>
</organism>